<feature type="signal peptide" evidence="2">
    <location>
        <begin position="1"/>
        <end position="27"/>
    </location>
</feature>
<dbReference type="InterPro" id="IPR012674">
    <property type="entry name" value="Calycin"/>
</dbReference>
<dbReference type="Pfam" id="PF08212">
    <property type="entry name" value="Lipocalin_2"/>
    <property type="match status" value="1"/>
</dbReference>
<gene>
    <name evidence="5" type="ORF">FHW12_000377</name>
</gene>
<evidence type="ECO:0000256" key="1">
    <source>
        <dbReference type="ARBA" id="ARBA00006889"/>
    </source>
</evidence>
<dbReference type="GO" id="GO:0009279">
    <property type="term" value="C:cell outer membrane"/>
    <property type="evidence" value="ECO:0007669"/>
    <property type="project" value="UniProtKB-SubCell"/>
</dbReference>
<evidence type="ECO:0000259" key="4">
    <source>
        <dbReference type="Pfam" id="PF08212"/>
    </source>
</evidence>
<dbReference type="PANTHER" id="PTHR10612">
    <property type="entry name" value="APOLIPOPROTEIN D"/>
    <property type="match status" value="1"/>
</dbReference>
<name>A0A839EUU6_9GAMM</name>
<accession>A0A839EUU6</accession>
<keyword evidence="2" id="KW-0472">Membrane</keyword>
<dbReference type="RefSeq" id="WP_182529288.1">
    <property type="nucleotide sequence ID" value="NZ_JACGXL010000001.1"/>
</dbReference>
<comment type="subunit">
    <text evidence="2">Homodimer.</text>
</comment>
<keyword evidence="6" id="KW-1185">Reference proteome</keyword>
<reference evidence="5 6" key="1">
    <citation type="submission" date="2020-07" db="EMBL/GenBank/DDBJ databases">
        <title>Genomic Encyclopedia of Type Strains, Phase IV (KMG-V): Genome sequencing to study the core and pangenomes of soil and plant-associated prokaryotes.</title>
        <authorList>
            <person name="Whitman W."/>
        </authorList>
    </citation>
    <scope>NUCLEOTIDE SEQUENCE [LARGE SCALE GENOMIC DNA]</scope>
    <source>
        <strain evidence="5 6">RH2WT43</strain>
    </source>
</reference>
<dbReference type="PIRSF" id="PIRSF036893">
    <property type="entry name" value="Lipocalin_ApoD"/>
    <property type="match status" value="1"/>
</dbReference>
<organism evidence="5 6">
    <name type="scientific">Dokdonella fugitiva</name>
    <dbReference type="NCBI Taxonomy" id="328517"/>
    <lineage>
        <taxon>Bacteria</taxon>
        <taxon>Pseudomonadati</taxon>
        <taxon>Pseudomonadota</taxon>
        <taxon>Gammaproteobacteria</taxon>
        <taxon>Lysobacterales</taxon>
        <taxon>Rhodanobacteraceae</taxon>
        <taxon>Dokdonella</taxon>
    </lineage>
</organism>
<dbReference type="Proteomes" id="UP000550401">
    <property type="component" value="Unassembled WGS sequence"/>
</dbReference>
<dbReference type="CDD" id="cd19438">
    <property type="entry name" value="lipocalin_Blc-like"/>
    <property type="match status" value="1"/>
</dbReference>
<evidence type="ECO:0000256" key="3">
    <source>
        <dbReference type="SAM" id="MobiDB-lite"/>
    </source>
</evidence>
<evidence type="ECO:0000313" key="5">
    <source>
        <dbReference type="EMBL" id="MBA8886186.1"/>
    </source>
</evidence>
<dbReference type="AlphaFoldDB" id="A0A839EUU6"/>
<dbReference type="EMBL" id="JACGXL010000001">
    <property type="protein sequence ID" value="MBA8886186.1"/>
    <property type="molecule type" value="Genomic_DNA"/>
</dbReference>
<keyword evidence="2" id="KW-0732">Signal</keyword>
<protein>
    <recommendedName>
        <fullName evidence="2">Outer membrane lipoprotein Blc</fullName>
    </recommendedName>
</protein>
<evidence type="ECO:0000256" key="2">
    <source>
        <dbReference type="PIRNR" id="PIRNR036893"/>
    </source>
</evidence>
<keyword evidence="2" id="KW-0998">Cell outer membrane</keyword>
<feature type="chain" id="PRO_5033202415" description="Outer membrane lipoprotein Blc" evidence="2">
    <location>
        <begin position="28"/>
        <end position="189"/>
    </location>
</feature>
<comment type="caution">
    <text evidence="5">The sequence shown here is derived from an EMBL/GenBank/DDBJ whole genome shotgun (WGS) entry which is preliminary data.</text>
</comment>
<dbReference type="InterPro" id="IPR022272">
    <property type="entry name" value="Lipocalin_CS"/>
</dbReference>
<comment type="function">
    <text evidence="2">Involved in the storage or transport of lipids necessary for membrane maintenance under stressful conditions. Displays a binding preference for lysophospholipids.</text>
</comment>
<dbReference type="InterPro" id="IPR000566">
    <property type="entry name" value="Lipocln_cytosolic_FA-bd_dom"/>
</dbReference>
<dbReference type="Gene3D" id="2.40.128.20">
    <property type="match status" value="1"/>
</dbReference>
<evidence type="ECO:0000313" key="6">
    <source>
        <dbReference type="Proteomes" id="UP000550401"/>
    </source>
</evidence>
<keyword evidence="2 5" id="KW-0449">Lipoprotein</keyword>
<dbReference type="GO" id="GO:0006950">
    <property type="term" value="P:response to stress"/>
    <property type="evidence" value="ECO:0007669"/>
    <property type="project" value="UniProtKB-ARBA"/>
</dbReference>
<dbReference type="InterPro" id="IPR022271">
    <property type="entry name" value="Lipocalin_ApoD"/>
</dbReference>
<feature type="domain" description="Lipocalin/cytosolic fatty-acid binding" evidence="4">
    <location>
        <begin position="33"/>
        <end position="174"/>
    </location>
</feature>
<feature type="compositionally biased region" description="Basic and acidic residues" evidence="3">
    <location>
        <begin position="178"/>
        <end position="189"/>
    </location>
</feature>
<dbReference type="PROSITE" id="PS51257">
    <property type="entry name" value="PROKAR_LIPOPROTEIN"/>
    <property type="match status" value="1"/>
</dbReference>
<proteinExistence type="inferred from homology"/>
<keyword evidence="2" id="KW-0446">Lipid-binding</keyword>
<feature type="region of interest" description="Disordered" evidence="3">
    <location>
        <begin position="170"/>
        <end position="189"/>
    </location>
</feature>
<comment type="subcellular location">
    <subcellularLocation>
        <location evidence="2">Cell outer membrane</location>
    </subcellularLocation>
</comment>
<comment type="similarity">
    <text evidence="1 2">Belongs to the calycin superfamily. Lipocalin family.</text>
</comment>
<dbReference type="PROSITE" id="PS00213">
    <property type="entry name" value="LIPOCALIN"/>
    <property type="match status" value="1"/>
</dbReference>
<dbReference type="GO" id="GO:0008289">
    <property type="term" value="F:lipid binding"/>
    <property type="evidence" value="ECO:0007669"/>
    <property type="project" value="UniProtKB-UniRule"/>
</dbReference>
<dbReference type="SUPFAM" id="SSF50814">
    <property type="entry name" value="Lipocalins"/>
    <property type="match status" value="1"/>
</dbReference>
<dbReference type="PANTHER" id="PTHR10612:SF34">
    <property type="entry name" value="APOLIPOPROTEIN D"/>
    <property type="match status" value="1"/>
</dbReference>
<sequence>MSARRLARSLVASLALAAAGCRGHAQLAPVDHVDLQRFMGDWYVIAHVPSRPERSAVNAIEGYRLAEDGTIETTFRYREGSVDAPVKTMRPRGFVRAGSGNAVWGMQFIWPIRAEYVIAYVDPDYQQTIVARSARDYAWIMARTPTIPEADYARLLARLEGLGYAPSRVRRVPQQWPEPRDDQRSSTAR</sequence>
<dbReference type="InterPro" id="IPR047202">
    <property type="entry name" value="Lipocalin_Blc-like_dom"/>
</dbReference>